<feature type="transmembrane region" description="Helical" evidence="1">
    <location>
        <begin position="64"/>
        <end position="87"/>
    </location>
</feature>
<keyword evidence="1" id="KW-1133">Transmembrane helix</keyword>
<dbReference type="Pfam" id="PF11188">
    <property type="entry name" value="DUF2975"/>
    <property type="match status" value="1"/>
</dbReference>
<keyword evidence="1" id="KW-0472">Membrane</keyword>
<feature type="transmembrane region" description="Helical" evidence="1">
    <location>
        <begin position="147"/>
        <end position="168"/>
    </location>
</feature>
<evidence type="ECO:0000256" key="1">
    <source>
        <dbReference type="SAM" id="Phobius"/>
    </source>
</evidence>
<comment type="caution">
    <text evidence="2">The sequence shown here is derived from an EMBL/GenBank/DDBJ whole genome shotgun (WGS) entry which is preliminary data.</text>
</comment>
<protein>
    <submittedName>
        <fullName evidence="2">DUF2975 domain-containing protein</fullName>
    </submittedName>
</protein>
<proteinExistence type="predicted"/>
<dbReference type="RefSeq" id="WP_171609361.1">
    <property type="nucleotide sequence ID" value="NZ_WHPF01000015.1"/>
</dbReference>
<dbReference type="EMBL" id="WHPF01000015">
    <property type="protein sequence ID" value="NNV57413.1"/>
    <property type="molecule type" value="Genomic_DNA"/>
</dbReference>
<gene>
    <name evidence="2" type="ORF">GD597_18215</name>
</gene>
<dbReference type="AlphaFoldDB" id="A0A8J8FHR7"/>
<keyword evidence="1" id="KW-0812">Transmembrane</keyword>
<dbReference type="InterPro" id="IPR021354">
    <property type="entry name" value="DUF2975"/>
</dbReference>
<name>A0A8J8FHR7_9BACT</name>
<keyword evidence="3" id="KW-1185">Reference proteome</keyword>
<feature type="transmembrane region" description="Helical" evidence="1">
    <location>
        <begin position="12"/>
        <end position="40"/>
    </location>
</feature>
<accession>A0A8J8FHR7</accession>
<reference evidence="2" key="1">
    <citation type="submission" date="2019-10" db="EMBL/GenBank/DDBJ databases">
        <title>Draft genome sequence of Panacibacter sp. KCS-6.</title>
        <authorList>
            <person name="Yim K.J."/>
        </authorList>
    </citation>
    <scope>NUCLEOTIDE SEQUENCE</scope>
    <source>
        <strain evidence="2">KCS-6</strain>
    </source>
</reference>
<feature type="transmembrane region" description="Helical" evidence="1">
    <location>
        <begin position="108"/>
        <end position="127"/>
    </location>
</feature>
<evidence type="ECO:0000313" key="3">
    <source>
        <dbReference type="Proteomes" id="UP000598971"/>
    </source>
</evidence>
<dbReference type="Proteomes" id="UP000598971">
    <property type="component" value="Unassembled WGS sequence"/>
</dbReference>
<organism evidence="2 3">
    <name type="scientific">Limnovirga soli</name>
    <dbReference type="NCBI Taxonomy" id="2656915"/>
    <lineage>
        <taxon>Bacteria</taxon>
        <taxon>Pseudomonadati</taxon>
        <taxon>Bacteroidota</taxon>
        <taxon>Chitinophagia</taxon>
        <taxon>Chitinophagales</taxon>
        <taxon>Chitinophagaceae</taxon>
        <taxon>Limnovirga</taxon>
    </lineage>
</organism>
<evidence type="ECO:0000313" key="2">
    <source>
        <dbReference type="EMBL" id="NNV57413.1"/>
    </source>
</evidence>
<sequence length="182" mass="20668">MTKQSTIFLKVLYVVSWIIFIGLCIEAGVIIFNAIFTLVIKPESANIYWQEIDLSGLHAFDAGYFLTETVLMSIVAVMQAFLFYLIVKILHDKKLNLAQPFNKEIERFIANMAYLSIGIGIFCYWGANYTKWLISKGIAMPDLQTLRLGGADVWLFMGITLLVIAQVFKRGVEIQKENDLTI</sequence>